<evidence type="ECO:0000256" key="7">
    <source>
        <dbReference type="ARBA" id="ARBA00023125"/>
    </source>
</evidence>
<dbReference type="KEGG" id="rge:RGE_22330"/>
<dbReference type="GO" id="GO:0030894">
    <property type="term" value="C:replisome"/>
    <property type="evidence" value="ECO:0007669"/>
    <property type="project" value="TreeGrafter"/>
</dbReference>
<keyword evidence="8" id="KW-0413">Isomerase</keyword>
<evidence type="ECO:0000256" key="8">
    <source>
        <dbReference type="ARBA" id="ARBA00023235"/>
    </source>
</evidence>
<comment type="similarity">
    <text evidence="1">Belongs to the helicase family. RecQ subfamily.</text>
</comment>
<dbReference type="GO" id="GO:0046872">
    <property type="term" value="F:metal ion binding"/>
    <property type="evidence" value="ECO:0007669"/>
    <property type="project" value="UniProtKB-KW"/>
</dbReference>
<dbReference type="Pfam" id="PF00271">
    <property type="entry name" value="Helicase_C"/>
    <property type="match status" value="1"/>
</dbReference>
<name>I0HRD7_RUBGI</name>
<keyword evidence="6" id="KW-0067">ATP-binding</keyword>
<dbReference type="InterPro" id="IPR032284">
    <property type="entry name" value="RecQ_Zn-bd"/>
</dbReference>
<dbReference type="Proteomes" id="UP000007883">
    <property type="component" value="Chromosome"/>
</dbReference>
<evidence type="ECO:0000256" key="3">
    <source>
        <dbReference type="ARBA" id="ARBA00022741"/>
    </source>
</evidence>
<gene>
    <name evidence="15" type="ordered locus">RGE_22330</name>
</gene>
<dbReference type="PROSITE" id="PS51192">
    <property type="entry name" value="HELICASE_ATP_BIND_1"/>
    <property type="match status" value="1"/>
</dbReference>
<dbReference type="GO" id="GO:0005737">
    <property type="term" value="C:cytoplasm"/>
    <property type="evidence" value="ECO:0007669"/>
    <property type="project" value="TreeGrafter"/>
</dbReference>
<dbReference type="InterPro" id="IPR036388">
    <property type="entry name" value="WH-like_DNA-bd_sf"/>
</dbReference>
<evidence type="ECO:0000256" key="11">
    <source>
        <dbReference type="ARBA" id="ARBA00044535"/>
    </source>
</evidence>
<dbReference type="InterPro" id="IPR004589">
    <property type="entry name" value="DNA_helicase_ATP-dep_RecQ"/>
</dbReference>
<dbReference type="PATRIC" id="fig|983917.3.peg.2161"/>
<accession>I0HRD7</accession>
<dbReference type="RefSeq" id="WP_014428436.1">
    <property type="nucleotide sequence ID" value="NC_017075.1"/>
</dbReference>
<dbReference type="InterPro" id="IPR002464">
    <property type="entry name" value="DNA/RNA_helicase_DEAH_CS"/>
</dbReference>
<evidence type="ECO:0000313" key="15">
    <source>
        <dbReference type="EMBL" id="BAL95574.1"/>
    </source>
</evidence>
<comment type="catalytic activity">
    <reaction evidence="9">
        <text>Couples ATP hydrolysis with the unwinding of duplex DNA by translocating in the 3'-5' direction.</text>
        <dbReference type="EC" id="5.6.2.4"/>
    </reaction>
</comment>
<reference evidence="15 16" key="1">
    <citation type="journal article" date="2012" name="J. Bacteriol.">
        <title>Complete genome sequence of phototrophic betaproteobacterium Rubrivivax gelatinosus IL144.</title>
        <authorList>
            <person name="Nagashima S."/>
            <person name="Kamimura A."/>
            <person name="Shimizu T."/>
            <person name="Nakamura-isaki S."/>
            <person name="Aono E."/>
            <person name="Sakamoto K."/>
            <person name="Ichikawa N."/>
            <person name="Nakazawa H."/>
            <person name="Sekine M."/>
            <person name="Yamazaki S."/>
            <person name="Fujita N."/>
            <person name="Shimada K."/>
            <person name="Hanada S."/>
            <person name="Nagashima K.V.P."/>
        </authorList>
    </citation>
    <scope>NUCLEOTIDE SEQUENCE [LARGE SCALE GENOMIC DNA]</scope>
    <source>
        <strain evidence="16">NBRC 100245 / IL144</strain>
    </source>
</reference>
<dbReference type="GO" id="GO:0016787">
    <property type="term" value="F:hydrolase activity"/>
    <property type="evidence" value="ECO:0007669"/>
    <property type="project" value="UniProtKB-KW"/>
</dbReference>
<dbReference type="InterPro" id="IPR027417">
    <property type="entry name" value="P-loop_NTPase"/>
</dbReference>
<feature type="domain" description="Helicase ATP-binding" evidence="13">
    <location>
        <begin position="35"/>
        <end position="203"/>
    </location>
</feature>
<evidence type="ECO:0000256" key="10">
    <source>
        <dbReference type="ARBA" id="ARBA00034808"/>
    </source>
</evidence>
<evidence type="ECO:0000256" key="5">
    <source>
        <dbReference type="ARBA" id="ARBA00022806"/>
    </source>
</evidence>
<dbReference type="EMBL" id="AP012320">
    <property type="protein sequence ID" value="BAL95574.1"/>
    <property type="molecule type" value="Genomic_DNA"/>
</dbReference>
<dbReference type="GO" id="GO:0006281">
    <property type="term" value="P:DNA repair"/>
    <property type="evidence" value="ECO:0007669"/>
    <property type="project" value="TreeGrafter"/>
</dbReference>
<dbReference type="InterPro" id="IPR001650">
    <property type="entry name" value="Helicase_C-like"/>
</dbReference>
<dbReference type="Gene3D" id="3.40.50.300">
    <property type="entry name" value="P-loop containing nucleotide triphosphate hydrolases"/>
    <property type="match status" value="2"/>
</dbReference>
<dbReference type="EC" id="5.6.2.4" evidence="10"/>
<dbReference type="HOGENOM" id="CLU_001103_9_7_4"/>
<dbReference type="SMART" id="SM00487">
    <property type="entry name" value="DEXDc"/>
    <property type="match status" value="1"/>
</dbReference>
<dbReference type="GO" id="GO:0043138">
    <property type="term" value="F:3'-5' DNA helicase activity"/>
    <property type="evidence" value="ECO:0007669"/>
    <property type="project" value="UniProtKB-EC"/>
</dbReference>
<evidence type="ECO:0000313" key="16">
    <source>
        <dbReference type="Proteomes" id="UP000007883"/>
    </source>
</evidence>
<dbReference type="GO" id="GO:0009378">
    <property type="term" value="F:four-way junction helicase activity"/>
    <property type="evidence" value="ECO:0007669"/>
    <property type="project" value="TreeGrafter"/>
</dbReference>
<dbReference type="NCBIfam" id="TIGR00614">
    <property type="entry name" value="recQ_fam"/>
    <property type="match status" value="1"/>
</dbReference>
<dbReference type="Gene3D" id="1.10.10.10">
    <property type="entry name" value="Winged helix-like DNA-binding domain superfamily/Winged helix DNA-binding domain"/>
    <property type="match status" value="1"/>
</dbReference>
<dbReference type="AlphaFoldDB" id="I0HRD7"/>
<evidence type="ECO:0000256" key="9">
    <source>
        <dbReference type="ARBA" id="ARBA00034617"/>
    </source>
</evidence>
<dbReference type="eggNOG" id="COG0514">
    <property type="taxonomic scope" value="Bacteria"/>
</dbReference>
<dbReference type="PANTHER" id="PTHR13710">
    <property type="entry name" value="DNA HELICASE RECQ FAMILY MEMBER"/>
    <property type="match status" value="1"/>
</dbReference>
<keyword evidence="2" id="KW-0479">Metal-binding</keyword>
<dbReference type="GO" id="GO:0043590">
    <property type="term" value="C:bacterial nucleoid"/>
    <property type="evidence" value="ECO:0007669"/>
    <property type="project" value="TreeGrafter"/>
</dbReference>
<evidence type="ECO:0000256" key="4">
    <source>
        <dbReference type="ARBA" id="ARBA00022801"/>
    </source>
</evidence>
<dbReference type="InterPro" id="IPR014001">
    <property type="entry name" value="Helicase_ATP-bd"/>
</dbReference>
<evidence type="ECO:0000259" key="13">
    <source>
        <dbReference type="PROSITE" id="PS51192"/>
    </source>
</evidence>
<dbReference type="SMART" id="SM00490">
    <property type="entry name" value="HELICc"/>
    <property type="match status" value="1"/>
</dbReference>
<keyword evidence="16" id="KW-1185">Reference proteome</keyword>
<dbReference type="GO" id="GO:0006310">
    <property type="term" value="P:DNA recombination"/>
    <property type="evidence" value="ECO:0007669"/>
    <property type="project" value="InterPro"/>
</dbReference>
<evidence type="ECO:0000256" key="1">
    <source>
        <dbReference type="ARBA" id="ARBA00005446"/>
    </source>
</evidence>
<dbReference type="GO" id="GO:0003677">
    <property type="term" value="F:DNA binding"/>
    <property type="evidence" value="ECO:0007669"/>
    <property type="project" value="UniProtKB-KW"/>
</dbReference>
<evidence type="ECO:0000256" key="2">
    <source>
        <dbReference type="ARBA" id="ARBA00022723"/>
    </source>
</evidence>
<organism evidence="15 16">
    <name type="scientific">Rubrivivax gelatinosus (strain NBRC 100245 / IL144)</name>
    <dbReference type="NCBI Taxonomy" id="983917"/>
    <lineage>
        <taxon>Bacteria</taxon>
        <taxon>Pseudomonadati</taxon>
        <taxon>Pseudomonadota</taxon>
        <taxon>Betaproteobacteria</taxon>
        <taxon>Burkholderiales</taxon>
        <taxon>Sphaerotilaceae</taxon>
        <taxon>Rubrivivax</taxon>
    </lineage>
</organism>
<dbReference type="SUPFAM" id="SSF52540">
    <property type="entry name" value="P-loop containing nucleoside triphosphate hydrolases"/>
    <property type="match status" value="1"/>
</dbReference>
<dbReference type="Pfam" id="PF16124">
    <property type="entry name" value="RecQ_Zn_bind"/>
    <property type="match status" value="1"/>
</dbReference>
<dbReference type="PROSITE" id="PS51194">
    <property type="entry name" value="HELICASE_CTER"/>
    <property type="match status" value="1"/>
</dbReference>
<dbReference type="FunFam" id="3.40.50.300:FF:001389">
    <property type="entry name" value="ATP-dependent DNA helicase RecQ"/>
    <property type="match status" value="1"/>
</dbReference>
<keyword evidence="5 15" id="KW-0347">Helicase</keyword>
<dbReference type="InterPro" id="IPR011545">
    <property type="entry name" value="DEAD/DEAH_box_helicase_dom"/>
</dbReference>
<keyword evidence="4 15" id="KW-0378">Hydrolase</keyword>
<keyword evidence="7" id="KW-0238">DNA-binding</keyword>
<evidence type="ECO:0000256" key="6">
    <source>
        <dbReference type="ARBA" id="ARBA00022840"/>
    </source>
</evidence>
<evidence type="ECO:0000259" key="14">
    <source>
        <dbReference type="PROSITE" id="PS51194"/>
    </source>
</evidence>
<dbReference type="CDD" id="cd17920">
    <property type="entry name" value="DEXHc_RecQ"/>
    <property type="match status" value="1"/>
</dbReference>
<sequence length="569" mass="62185">MPDTPRRPSPHRRIELTLRRSFGLDRLREGQRELIERVLAGESLLAVMPTGAGKSLCYQLPGVLLDGRTVVVSPLIALMKDQCDKLRALGIAAVQFNSTLDAEALAAAERALDEGSARFVFTTPERLADPEFMARLAARPAALLVVDEAHCISQWGHDFRPAFLEIGPARRRLGQPPVLALTATAAAEVAADIAAQLGIPAGGVLQAGGYRPNLDLVVEQASREDEKLARCVERVAAMPGAGIVYCATIKAAETVHAALVGAGVEATLYHGRLAAGARHQAQDEFMDGRARVVVATNAFGLGIDKPDTRFVLHYQVPAGLDRYYQEAGRAGRDGERALCLLLFQHGDQAVQQFFLANRYPGIAELDGVYRALHEPPLEGAGHWLLATLQQRLQRPKSKLQVALSLLRRERIVAADAEGRLRLLRRELTPERLAALDRGWRDKRAEDRALLEQMVFYAQTGACRWKVVLEALGEKPPFDGCGHCDNCHRIAAAHQAAMQRADEADVERPPATARAAFAPGDWVQVRRYGRGVVAEADALTVTVEFAGGERRCFQSDYVRAATRRRRAGLS</sequence>
<dbReference type="PROSITE" id="PS00690">
    <property type="entry name" value="DEAH_ATP_HELICASE"/>
    <property type="match status" value="1"/>
</dbReference>
<proteinExistence type="inferred from homology"/>
<dbReference type="Pfam" id="PF00270">
    <property type="entry name" value="DEAD"/>
    <property type="match status" value="1"/>
</dbReference>
<protein>
    <recommendedName>
        <fullName evidence="11">ATP-dependent DNA helicase RecQ</fullName>
        <ecNumber evidence="10">5.6.2.4</ecNumber>
    </recommendedName>
    <alternativeName>
        <fullName evidence="12">DNA 3'-5' helicase RecQ</fullName>
    </alternativeName>
</protein>
<evidence type="ECO:0000256" key="12">
    <source>
        <dbReference type="ARBA" id="ARBA00044550"/>
    </source>
</evidence>
<dbReference type="GO" id="GO:0005524">
    <property type="term" value="F:ATP binding"/>
    <property type="evidence" value="ECO:0007669"/>
    <property type="project" value="UniProtKB-KW"/>
</dbReference>
<feature type="domain" description="Helicase C-terminal" evidence="14">
    <location>
        <begin position="223"/>
        <end position="373"/>
    </location>
</feature>
<keyword evidence="3" id="KW-0547">Nucleotide-binding</keyword>
<dbReference type="STRING" id="983917.RGE_22330"/>
<dbReference type="PANTHER" id="PTHR13710:SF105">
    <property type="entry name" value="ATP-DEPENDENT DNA HELICASE Q1"/>
    <property type="match status" value="1"/>
</dbReference>